<dbReference type="OrthoDB" id="9763949at2"/>
<protein>
    <recommendedName>
        <fullName evidence="1">Anhydro-N-acetylmuramic acid kinase</fullName>
        <ecNumber evidence="1">2.7.1.170</ecNumber>
    </recommendedName>
    <alternativeName>
        <fullName evidence="1">AnhMurNAc kinase</fullName>
    </alternativeName>
</protein>
<dbReference type="RefSeq" id="WP_126954599.1">
    <property type="nucleotide sequence ID" value="NZ_RZGR01000031.1"/>
</dbReference>
<reference evidence="2 3" key="1">
    <citation type="submission" date="2018-12" db="EMBL/GenBank/DDBJ databases">
        <title>Legionella sp,whole genome shotgun sequence.</title>
        <authorList>
            <person name="Wu H."/>
        </authorList>
    </citation>
    <scope>NUCLEOTIDE SEQUENCE [LARGE SCALE GENOMIC DNA]</scope>
    <source>
        <strain evidence="3">km714</strain>
    </source>
</reference>
<dbReference type="Pfam" id="PF03702">
    <property type="entry name" value="AnmK"/>
    <property type="match status" value="1"/>
</dbReference>
<dbReference type="GO" id="GO:0006040">
    <property type="term" value="P:amino sugar metabolic process"/>
    <property type="evidence" value="ECO:0007669"/>
    <property type="project" value="InterPro"/>
</dbReference>
<dbReference type="Gene3D" id="3.30.420.40">
    <property type="match status" value="2"/>
</dbReference>
<dbReference type="EC" id="2.7.1.170" evidence="1"/>
<keyword evidence="1 2" id="KW-0808">Transferase</keyword>
<dbReference type="InterPro" id="IPR043129">
    <property type="entry name" value="ATPase_NBD"/>
</dbReference>
<dbReference type="GO" id="GO:0009254">
    <property type="term" value="P:peptidoglycan turnover"/>
    <property type="evidence" value="ECO:0007669"/>
    <property type="project" value="UniProtKB-UniRule"/>
</dbReference>
<proteinExistence type="inferred from homology"/>
<keyword evidence="1" id="KW-0119">Carbohydrate metabolism</keyword>
<sequence length="360" mass="38776">MKLFIGLMSGTSMDGIDAALVDVDTNRLLAGITYPYSKKTRTLLEDVLAAEKIMIAVLAQLNTLIGRDFAAAAQELLSAARVTSADVIAIGSHGQTILHEPFSDIPCTVQLGCAHTIAELTKITVAADFRSRDLVVGGQGAPFAPLYHHELFGHLKHAAVVNIGGIANVSFLNDEGGSGFDTGPGNCLMDAWIKKHLGKDYDEEGRWAARGQIIFPLLEKLLQDAFFKLPAPKSIGKEYFSLAWLEKYGVHEFAPEDVQATLLALTAASVAAAIEKRQSEQIIICGGGAHNLVLLHALQGRLHNKEVVCAEQFEVSSDFLEAMMFAWLAEKTLTQTPLDLSKITGSAKPVVLGALYHRGT</sequence>
<dbReference type="Proteomes" id="UP000288012">
    <property type="component" value="Unassembled WGS sequence"/>
</dbReference>
<comment type="similarity">
    <text evidence="1">Belongs to the anhydro-N-acetylmuramic acid kinase family.</text>
</comment>
<evidence type="ECO:0000313" key="3">
    <source>
        <dbReference type="Proteomes" id="UP000288012"/>
    </source>
</evidence>
<dbReference type="UniPathway" id="UPA00343"/>
<evidence type="ECO:0000256" key="1">
    <source>
        <dbReference type="HAMAP-Rule" id="MF_01270"/>
    </source>
</evidence>
<dbReference type="PANTHER" id="PTHR30605">
    <property type="entry name" value="ANHYDRO-N-ACETYLMURAMIC ACID KINASE"/>
    <property type="match status" value="1"/>
</dbReference>
<dbReference type="NCBIfam" id="NF007139">
    <property type="entry name" value="PRK09585.1-3"/>
    <property type="match status" value="1"/>
</dbReference>
<dbReference type="GO" id="GO:0016301">
    <property type="term" value="F:kinase activity"/>
    <property type="evidence" value="ECO:0007669"/>
    <property type="project" value="UniProtKB-KW"/>
</dbReference>
<dbReference type="InterPro" id="IPR005338">
    <property type="entry name" value="Anhydro_N_Ac-Mur_kinase"/>
</dbReference>
<dbReference type="GO" id="GO:0005524">
    <property type="term" value="F:ATP binding"/>
    <property type="evidence" value="ECO:0007669"/>
    <property type="project" value="UniProtKB-UniRule"/>
</dbReference>
<comment type="caution">
    <text evidence="2">The sequence shown here is derived from an EMBL/GenBank/DDBJ whole genome shotgun (WGS) entry which is preliminary data.</text>
</comment>
<dbReference type="AlphaFoldDB" id="A0A3S0WQW6"/>
<dbReference type="EMBL" id="RZGR01000031">
    <property type="protein sequence ID" value="RUQ81874.1"/>
    <property type="molecule type" value="Genomic_DNA"/>
</dbReference>
<comment type="pathway">
    <text evidence="1">Amino-sugar metabolism; 1,6-anhydro-N-acetylmuramate degradation.</text>
</comment>
<comment type="pathway">
    <text evidence="1">Cell wall biogenesis; peptidoglycan recycling.</text>
</comment>
<accession>A0A3S0WQW6</accession>
<dbReference type="SUPFAM" id="SSF53067">
    <property type="entry name" value="Actin-like ATPase domain"/>
    <property type="match status" value="1"/>
</dbReference>
<dbReference type="UniPathway" id="UPA00544"/>
<organism evidence="2 3">
    <name type="scientific">Legionella septentrionalis</name>
    <dbReference type="NCBI Taxonomy" id="2498109"/>
    <lineage>
        <taxon>Bacteria</taxon>
        <taxon>Pseudomonadati</taxon>
        <taxon>Pseudomonadota</taxon>
        <taxon>Gammaproteobacteria</taxon>
        <taxon>Legionellales</taxon>
        <taxon>Legionellaceae</taxon>
        <taxon>Legionella</taxon>
    </lineage>
</organism>
<dbReference type="HAMAP" id="MF_01270">
    <property type="entry name" value="AnhMurNAc_kinase"/>
    <property type="match status" value="1"/>
</dbReference>
<keyword evidence="1 2" id="KW-0418">Kinase</keyword>
<feature type="binding site" evidence="1">
    <location>
        <begin position="10"/>
        <end position="17"/>
    </location>
    <ligand>
        <name>ATP</name>
        <dbReference type="ChEBI" id="CHEBI:30616"/>
    </ligand>
</feature>
<name>A0A3S0WQW6_9GAMM</name>
<keyword evidence="1" id="KW-0547">Nucleotide-binding</keyword>
<keyword evidence="3" id="KW-1185">Reference proteome</keyword>
<comment type="function">
    <text evidence="1">Catalyzes the specific phosphorylation of 1,6-anhydro-N-acetylmuramic acid (anhMurNAc) with the simultaneous cleavage of the 1,6-anhydro ring, generating MurNAc-6-P. Is required for the utilization of anhMurNAc either imported from the medium or derived from its own cell wall murein, and thus plays a role in cell wall recycling.</text>
</comment>
<dbReference type="GO" id="GO:0097175">
    <property type="term" value="P:1,6-anhydro-N-acetyl-beta-muramic acid catabolic process"/>
    <property type="evidence" value="ECO:0007669"/>
    <property type="project" value="UniProtKB-UniRule"/>
</dbReference>
<comment type="catalytic activity">
    <reaction evidence="1">
        <text>1,6-anhydro-N-acetyl-beta-muramate + ATP + H2O = N-acetyl-D-muramate 6-phosphate + ADP + H(+)</text>
        <dbReference type="Rhea" id="RHEA:24952"/>
        <dbReference type="ChEBI" id="CHEBI:15377"/>
        <dbReference type="ChEBI" id="CHEBI:15378"/>
        <dbReference type="ChEBI" id="CHEBI:30616"/>
        <dbReference type="ChEBI" id="CHEBI:58690"/>
        <dbReference type="ChEBI" id="CHEBI:58722"/>
        <dbReference type="ChEBI" id="CHEBI:456216"/>
        <dbReference type="EC" id="2.7.1.170"/>
    </reaction>
</comment>
<gene>
    <name evidence="1" type="primary">anmK</name>
    <name evidence="2" type="ORF">EKM59_09295</name>
</gene>
<dbReference type="PANTHER" id="PTHR30605:SF0">
    <property type="entry name" value="ANHYDRO-N-ACETYLMURAMIC ACID KINASE"/>
    <property type="match status" value="1"/>
</dbReference>
<dbReference type="GO" id="GO:0016773">
    <property type="term" value="F:phosphotransferase activity, alcohol group as acceptor"/>
    <property type="evidence" value="ECO:0007669"/>
    <property type="project" value="UniProtKB-UniRule"/>
</dbReference>
<keyword evidence="1" id="KW-0067">ATP-binding</keyword>
<evidence type="ECO:0000313" key="2">
    <source>
        <dbReference type="EMBL" id="RUQ81874.1"/>
    </source>
</evidence>